<gene>
    <name evidence="2" type="ORF">CLOSAC_05650</name>
</gene>
<accession>A0A1S8NII2</accession>
<dbReference type="AlphaFoldDB" id="A0A1S8NII2"/>
<feature type="domain" description="Flagellar Assembly Protein A N-terminal region" evidence="1">
    <location>
        <begin position="140"/>
        <end position="329"/>
    </location>
</feature>
<evidence type="ECO:0000259" key="1">
    <source>
        <dbReference type="Pfam" id="PF20250"/>
    </source>
</evidence>
<comment type="caution">
    <text evidence="2">The sequence shown here is derived from an EMBL/GenBank/DDBJ whole genome shotgun (WGS) entry which is preliminary data.</text>
</comment>
<dbReference type="InterPro" id="IPR046865">
    <property type="entry name" value="FapA_b_solenoid"/>
</dbReference>
<sequence length="649" mass="73083">MALIFSSASLDQCLQKASDELSISKESIKYIIKKEEKIFFKRKIEIEVLLDKIENDIDKNEIIELSKQRTDEEEFGARVEDGKIIIKDFEKSNDIITIKSCEGVDLFINEQKCDDITPVTVNDKIEYKFEEVDAIRNADIYITEDNMEAYITIKSIPKYEYRLIDQGYCNNLTLIKEVTDEIHAPQYSVSELKEILNAKGIKYGIIEEELKKICNENEVNNVLVAKGLPVQNDISEEIRVLFKESDELVKYNDLDEKIDYRNRYLIAHAKAGDIIGEKIPGKIGKDGTDIFGSHIKKDLASKLTFKIGSGCKLEDDKVIATIEGKPCFRAGVFSVNRLYKVDDVNLQTGNINFVGNVEVSGNVCESMEVSGNEVFVAKNVDTAKIKGAGQIVIGGNLIKSTIITGCENVERKKYLDNLLKYKKIIIDLIFYGKQIKASNLLDKKSDGEIIKILIENKFKDLSKLSKEIFNYNLSEGFHECDMTAFIINKLIGMGPLKIKGFVELEDFKETLEHEIETMELLEVTPADIYVQYVQGSTIESSGSVYVQGRGQYNSNIKSLNNIEFTNENAVCRGGVLTACSEIKLKTVGSEAGIITVLKVPEKGRITADVAYNNTVFCFGEKKIVLDVSSKNIEAYVDKFDEITIDKFIL</sequence>
<dbReference type="PANTHER" id="PTHR38032:SF1">
    <property type="entry name" value="RNA-BINDING PROTEIN KHPB N-TERMINAL DOMAIN-CONTAINING PROTEIN"/>
    <property type="match status" value="1"/>
</dbReference>
<dbReference type="PANTHER" id="PTHR38032">
    <property type="entry name" value="POLYMERASE-RELATED"/>
    <property type="match status" value="1"/>
</dbReference>
<dbReference type="STRING" id="169679.CSACC_39620"/>
<organism evidence="2 3">
    <name type="scientific">Clostridium saccharobutylicum</name>
    <dbReference type="NCBI Taxonomy" id="169679"/>
    <lineage>
        <taxon>Bacteria</taxon>
        <taxon>Bacillati</taxon>
        <taxon>Bacillota</taxon>
        <taxon>Clostridia</taxon>
        <taxon>Eubacteriales</taxon>
        <taxon>Clostridiaceae</taxon>
        <taxon>Clostridium</taxon>
    </lineage>
</organism>
<dbReference type="Pfam" id="PF20250">
    <property type="entry name" value="FapA_N"/>
    <property type="match status" value="1"/>
</dbReference>
<dbReference type="InterPro" id="IPR046866">
    <property type="entry name" value="FapA_N"/>
</dbReference>
<protein>
    <recommendedName>
        <fullName evidence="1">Flagellar Assembly Protein A N-terminal region domain-containing protein</fullName>
    </recommendedName>
</protein>
<evidence type="ECO:0000313" key="2">
    <source>
        <dbReference type="EMBL" id="OOM16294.1"/>
    </source>
</evidence>
<dbReference type="EMBL" id="LZYZ01000001">
    <property type="protein sequence ID" value="OOM16294.1"/>
    <property type="molecule type" value="Genomic_DNA"/>
</dbReference>
<dbReference type="Proteomes" id="UP000191154">
    <property type="component" value="Unassembled WGS sequence"/>
</dbReference>
<dbReference type="Pfam" id="PF03961">
    <property type="entry name" value="FapA"/>
    <property type="match status" value="1"/>
</dbReference>
<reference evidence="2 3" key="1">
    <citation type="submission" date="2016-05" db="EMBL/GenBank/DDBJ databases">
        <title>Microbial solvent formation.</title>
        <authorList>
            <person name="Poehlein A."/>
            <person name="Montoya Solano J.D."/>
            <person name="Flitsch S."/>
            <person name="Krabben P."/>
            <person name="Duerre P."/>
            <person name="Daniel R."/>
        </authorList>
    </citation>
    <scope>NUCLEOTIDE SEQUENCE [LARGE SCALE GENOMIC DNA]</scope>
    <source>
        <strain evidence="2 3">L1-8</strain>
    </source>
</reference>
<name>A0A1S8NII2_CLOSA</name>
<evidence type="ECO:0000313" key="3">
    <source>
        <dbReference type="Proteomes" id="UP000191154"/>
    </source>
</evidence>
<dbReference type="RefSeq" id="WP_077864024.1">
    <property type="nucleotide sequence ID" value="NZ_LZYZ01000001.1"/>
</dbReference>
<dbReference type="InterPro" id="IPR005646">
    <property type="entry name" value="FapA"/>
</dbReference>
<proteinExistence type="predicted"/>